<dbReference type="InterPro" id="IPR000276">
    <property type="entry name" value="GPCR_Rhodpsn"/>
</dbReference>
<dbReference type="GO" id="GO:0007200">
    <property type="term" value="P:phospholipase C-activating G protein-coupled receptor signaling pathway"/>
    <property type="evidence" value="ECO:0007669"/>
    <property type="project" value="Ensembl"/>
</dbReference>
<dbReference type="PRINTS" id="PR01846">
    <property type="entry name" value="TRHRFAMILY"/>
</dbReference>
<dbReference type="Proteomes" id="UP000009136">
    <property type="component" value="Chromosome 18"/>
</dbReference>
<evidence type="ECO:0000256" key="10">
    <source>
        <dbReference type="SAM" id="Phobius"/>
    </source>
</evidence>
<dbReference type="PANTHER" id="PTHR46061">
    <property type="entry name" value="THYROTROPIN-RELEASING HORMONE RECEPTOR"/>
    <property type="match status" value="1"/>
</dbReference>
<comment type="subcellular location">
    <subcellularLocation>
        <location evidence="2">Membrane</location>
    </subcellularLocation>
</comment>
<dbReference type="PROSITE" id="PS50262">
    <property type="entry name" value="G_PROTEIN_RECEP_F1_2"/>
    <property type="match status" value="1"/>
</dbReference>
<keyword evidence="6 9" id="KW-0297">G-protein coupled receptor</keyword>
<feature type="transmembrane region" description="Helical" evidence="10">
    <location>
        <begin position="20"/>
        <end position="45"/>
    </location>
</feature>
<reference evidence="12" key="2">
    <citation type="submission" date="2025-08" db="UniProtKB">
        <authorList>
            <consortium name="Ensembl"/>
        </authorList>
    </citation>
    <scope>IDENTIFICATION</scope>
    <source>
        <strain evidence="12">Hereford</strain>
    </source>
</reference>
<keyword evidence="4 9" id="KW-0812">Transmembrane</keyword>
<keyword evidence="13" id="KW-1185">Reference proteome</keyword>
<dbReference type="PROSITE" id="PS00237">
    <property type="entry name" value="G_PROTEIN_RECEP_F1_1"/>
    <property type="match status" value="1"/>
</dbReference>
<protein>
    <recommendedName>
        <fullName evidence="3">Thyrotropin-releasing hormone receptor</fullName>
    </recommendedName>
    <alternativeName>
        <fullName evidence="8">Thyroliberin receptor</fullName>
    </alternativeName>
</protein>
<proteinExistence type="inferred from homology"/>
<feature type="transmembrane region" description="Helical" evidence="10">
    <location>
        <begin position="167"/>
        <end position="190"/>
    </location>
</feature>
<dbReference type="PRINTS" id="PR00751">
    <property type="entry name" value="THYROLIBRINR"/>
</dbReference>
<sequence>MTCTMSLAPNEAVLGPAYKVVSVFLVLPMCVVGIVGNAMVVLVVLTTRDMHTPTSCYLVSLALADLTVLVAAGLPNVSESLAGQWVYCGCLGITYLQHLGINASSCSILVFTVERYIAICHPMQAQTMCTTARAKRVMVGIWGTTSVYCLLWFFLVDLDAGGLYLPIYLLDFTVFFLTSLLAATVLYGLIARILFRSALEHLPQLGDQHGDSEAQPEARALGRQPCEPGGVPSCLQVTKMLVVVVLLFAVLWMPYRTLVLLNSFVAQPFLDPWVLHFCHTCMYANSAINPIIYSLMSQKFRAAFWRLCQCGSEGPQRCTAGLSTASCSMVRETPPESTDQWERGCWPSGTRFVDHCLLHPGMEGSSQRGTARPQASCSQAPSLFWVEHCSQRH</sequence>
<evidence type="ECO:0000313" key="12">
    <source>
        <dbReference type="Ensembl" id="ENSBTAP00000079972.1"/>
    </source>
</evidence>
<evidence type="ECO:0000256" key="4">
    <source>
        <dbReference type="ARBA" id="ARBA00022692"/>
    </source>
</evidence>
<evidence type="ECO:0000259" key="11">
    <source>
        <dbReference type="PROSITE" id="PS50262"/>
    </source>
</evidence>
<evidence type="ECO:0000313" key="13">
    <source>
        <dbReference type="Proteomes" id="UP000009136"/>
    </source>
</evidence>
<keyword evidence="7 10" id="KW-0472">Membrane</keyword>
<dbReference type="SUPFAM" id="SSF81321">
    <property type="entry name" value="Family A G protein-coupled receptor-like"/>
    <property type="match status" value="1"/>
</dbReference>
<comment type="function">
    <text evidence="1">Receptor for thyrotropin-releasing hormone (TRH). Upon ligand binding, this G-protein-coupled receptor triggers activation of the phosphatidylinositol (IP3)-calcium-protein kinase C (PKC) pathway.</text>
</comment>
<evidence type="ECO:0000256" key="9">
    <source>
        <dbReference type="RuleBase" id="RU000688"/>
    </source>
</evidence>
<dbReference type="Ensembl" id="ENSBTAT00000129843.1">
    <property type="protein sequence ID" value="ENSBTAP00000079972.1"/>
    <property type="gene ID" value="ENSBTAG00000018507.8"/>
</dbReference>
<feature type="transmembrane region" description="Helical" evidence="10">
    <location>
        <begin position="137"/>
        <end position="155"/>
    </location>
</feature>
<feature type="transmembrane region" description="Helical" evidence="10">
    <location>
        <begin position="240"/>
        <end position="261"/>
    </location>
</feature>
<dbReference type="InterPro" id="IPR002120">
    <property type="entry name" value="TRH_rcpt_1"/>
</dbReference>
<dbReference type="GO" id="GO:0004997">
    <property type="term" value="F:thyrotropin-releasing hormone receptor activity"/>
    <property type="evidence" value="ECO:0007669"/>
    <property type="project" value="InterPro"/>
</dbReference>
<accession>A0AAA9SCJ5</accession>
<evidence type="ECO:0000256" key="3">
    <source>
        <dbReference type="ARBA" id="ARBA00018873"/>
    </source>
</evidence>
<keyword evidence="9" id="KW-0807">Transducer</keyword>
<reference evidence="12" key="3">
    <citation type="submission" date="2025-09" db="UniProtKB">
        <authorList>
            <consortium name="Ensembl"/>
        </authorList>
    </citation>
    <scope>IDENTIFICATION</scope>
    <source>
        <strain evidence="12">Hereford</strain>
    </source>
</reference>
<dbReference type="AlphaFoldDB" id="A0AAA9SCJ5"/>
<name>A0AAA9SCJ5_BOVIN</name>
<dbReference type="Gene3D" id="1.20.1070.10">
    <property type="entry name" value="Rhodopsin 7-helix transmembrane proteins"/>
    <property type="match status" value="1"/>
</dbReference>
<evidence type="ECO:0000256" key="8">
    <source>
        <dbReference type="ARBA" id="ARBA00032251"/>
    </source>
</evidence>
<feature type="transmembrane region" description="Helical" evidence="10">
    <location>
        <begin position="57"/>
        <end position="75"/>
    </location>
</feature>
<feature type="transmembrane region" description="Helical" evidence="10">
    <location>
        <begin position="273"/>
        <end position="296"/>
    </location>
</feature>
<comment type="similarity">
    <text evidence="9">Belongs to the G-protein coupled receptor 1 family.</text>
</comment>
<dbReference type="InterPro" id="IPR017452">
    <property type="entry name" value="GPCR_Rhodpsn_7TM"/>
</dbReference>
<dbReference type="GO" id="GO:0016020">
    <property type="term" value="C:membrane"/>
    <property type="evidence" value="ECO:0007669"/>
    <property type="project" value="UniProtKB-SubCell"/>
</dbReference>
<evidence type="ECO:0000256" key="5">
    <source>
        <dbReference type="ARBA" id="ARBA00022989"/>
    </source>
</evidence>
<evidence type="ECO:0000256" key="1">
    <source>
        <dbReference type="ARBA" id="ARBA00004100"/>
    </source>
</evidence>
<evidence type="ECO:0000256" key="7">
    <source>
        <dbReference type="ARBA" id="ARBA00023136"/>
    </source>
</evidence>
<organism evidence="12 13">
    <name type="scientific">Bos taurus</name>
    <name type="common">Bovine</name>
    <dbReference type="NCBI Taxonomy" id="9913"/>
    <lineage>
        <taxon>Eukaryota</taxon>
        <taxon>Metazoa</taxon>
        <taxon>Chordata</taxon>
        <taxon>Craniata</taxon>
        <taxon>Vertebrata</taxon>
        <taxon>Euteleostomi</taxon>
        <taxon>Mammalia</taxon>
        <taxon>Eutheria</taxon>
        <taxon>Laurasiatheria</taxon>
        <taxon>Artiodactyla</taxon>
        <taxon>Ruminantia</taxon>
        <taxon>Pecora</taxon>
        <taxon>Bovidae</taxon>
        <taxon>Bovinae</taxon>
        <taxon>Bos</taxon>
    </lineage>
</organism>
<keyword evidence="9" id="KW-0675">Receptor</keyword>
<feature type="domain" description="G-protein coupled receptors family 1 profile" evidence="11">
    <location>
        <begin position="36"/>
        <end position="293"/>
    </location>
</feature>
<dbReference type="PRINTS" id="PR00237">
    <property type="entry name" value="GPCRRHODOPSN"/>
</dbReference>
<dbReference type="PANTHER" id="PTHR46061:SF5">
    <property type="entry name" value="THYROTROPIN-RELEASING HORMONE RECEPTOR"/>
    <property type="match status" value="1"/>
</dbReference>
<feature type="transmembrane region" description="Helical" evidence="10">
    <location>
        <begin position="95"/>
        <end position="117"/>
    </location>
</feature>
<evidence type="ECO:0000256" key="2">
    <source>
        <dbReference type="ARBA" id="ARBA00004370"/>
    </source>
</evidence>
<evidence type="ECO:0000256" key="6">
    <source>
        <dbReference type="ARBA" id="ARBA00023040"/>
    </source>
</evidence>
<keyword evidence="5 10" id="KW-1133">Transmembrane helix</keyword>
<reference evidence="12" key="1">
    <citation type="submission" date="2018-03" db="EMBL/GenBank/DDBJ databases">
        <title>ARS-UCD1.2.</title>
        <authorList>
            <person name="Rosen B.D."/>
            <person name="Bickhart D.M."/>
            <person name="Koren S."/>
            <person name="Schnabel R.D."/>
            <person name="Hall R."/>
            <person name="Zimin A."/>
            <person name="Dreischer C."/>
            <person name="Schultheiss S."/>
            <person name="Schroeder S.G."/>
            <person name="Elsik C.G."/>
            <person name="Couldrey C."/>
            <person name="Liu G.E."/>
            <person name="Van Tassell C.P."/>
            <person name="Phillippy A.M."/>
            <person name="Smith T.P.L."/>
            <person name="Medrano J.F."/>
        </authorList>
    </citation>
    <scope>NUCLEOTIDE SEQUENCE [LARGE SCALE GENOMIC DNA]</scope>
    <source>
        <strain evidence="12">Hereford</strain>
    </source>
</reference>
<dbReference type="GeneTree" id="ENSGT01150000286932"/>
<dbReference type="Pfam" id="PF00001">
    <property type="entry name" value="7tm_1"/>
    <property type="match status" value="1"/>
</dbReference>